<keyword evidence="8" id="KW-1185">Reference proteome</keyword>
<dbReference type="Proteomes" id="UP001620408">
    <property type="component" value="Unassembled WGS sequence"/>
</dbReference>
<evidence type="ECO:0000256" key="6">
    <source>
        <dbReference type="SAM" id="Phobius"/>
    </source>
</evidence>
<feature type="transmembrane region" description="Helical" evidence="6">
    <location>
        <begin position="205"/>
        <end position="226"/>
    </location>
</feature>
<sequence>MPNIGDYIYYSLVYKYLNDKINTFGMDLMGRMMTWAAAIALTLVTLWIMIQGYRMVTGQSRESMMHLITNMARIALIVTAATTMAVSGANLHDWLTIGLDKEVHQLFTGNTDETTASAIDKNLAYTQIALGTINAVQIAPGDGEMQNAKERSTLIATFGTASPPMAAGAMLLLYQFAIALFIGLGPLFILCLIFEQTKELFRRWLLYGIGTIFSMALLSVVSAMVLELTIKISEAVWASKIANSILGNDTEGLTSQAMQQGGIGLLLTVLIISVPPMAAVFFQGTMGNFLTYSAFGMGGAAAGRPGPGGAPAGSYAPPSYNQGHADTGNQASGGFNTPAPGVRVASTQNNAQADVMKTMNTRTQ</sequence>
<keyword evidence="2 6" id="KW-0812">Transmembrane</keyword>
<keyword evidence="3 6" id="KW-1133">Transmembrane helix</keyword>
<dbReference type="EMBL" id="JADIKD010000008">
    <property type="protein sequence ID" value="MFK2916898.1"/>
    <property type="molecule type" value="Genomic_DNA"/>
</dbReference>
<name>A0ABW8K4R3_9GAMM</name>
<evidence type="ECO:0000256" key="4">
    <source>
        <dbReference type="ARBA" id="ARBA00023136"/>
    </source>
</evidence>
<dbReference type="RefSeq" id="WP_379987075.1">
    <property type="nucleotide sequence ID" value="NZ_JADIKD010000008.1"/>
</dbReference>
<evidence type="ECO:0000313" key="7">
    <source>
        <dbReference type="EMBL" id="MFK2916898.1"/>
    </source>
</evidence>
<dbReference type="Pfam" id="PF04610">
    <property type="entry name" value="TrbL"/>
    <property type="match status" value="1"/>
</dbReference>
<reference evidence="7 8" key="1">
    <citation type="submission" date="2020-10" db="EMBL/GenBank/DDBJ databases">
        <title>Phylogeny of dyella-like bacteria.</title>
        <authorList>
            <person name="Fu J."/>
        </authorList>
    </citation>
    <scope>NUCLEOTIDE SEQUENCE [LARGE SCALE GENOMIC DNA]</scope>
    <source>
        <strain evidence="7 8">BB4</strain>
    </source>
</reference>
<keyword evidence="4 6" id="KW-0472">Membrane</keyword>
<evidence type="ECO:0000256" key="3">
    <source>
        <dbReference type="ARBA" id="ARBA00022989"/>
    </source>
</evidence>
<feature type="transmembrane region" description="Helical" evidence="6">
    <location>
        <begin position="263"/>
        <end position="282"/>
    </location>
</feature>
<evidence type="ECO:0000256" key="5">
    <source>
        <dbReference type="SAM" id="MobiDB-lite"/>
    </source>
</evidence>
<organism evidence="7 8">
    <name type="scientific">Dyella koreensis</name>
    <dbReference type="NCBI Taxonomy" id="311235"/>
    <lineage>
        <taxon>Bacteria</taxon>
        <taxon>Pseudomonadati</taxon>
        <taxon>Pseudomonadota</taxon>
        <taxon>Gammaproteobacteria</taxon>
        <taxon>Lysobacterales</taxon>
        <taxon>Rhodanobacteraceae</taxon>
        <taxon>Dyella</taxon>
    </lineage>
</organism>
<comment type="subcellular location">
    <subcellularLocation>
        <location evidence="1">Membrane</location>
        <topology evidence="1">Multi-pass membrane protein</topology>
    </subcellularLocation>
</comment>
<evidence type="ECO:0000256" key="1">
    <source>
        <dbReference type="ARBA" id="ARBA00004141"/>
    </source>
</evidence>
<dbReference type="InterPro" id="IPR007688">
    <property type="entry name" value="Conjugal_tfr_TrbL/VirB6"/>
</dbReference>
<proteinExistence type="predicted"/>
<comment type="caution">
    <text evidence="7">The sequence shown here is derived from an EMBL/GenBank/DDBJ whole genome shotgun (WGS) entry which is preliminary data.</text>
</comment>
<accession>A0ABW8K4R3</accession>
<feature type="transmembrane region" description="Helical" evidence="6">
    <location>
        <begin position="32"/>
        <end position="50"/>
    </location>
</feature>
<evidence type="ECO:0000256" key="2">
    <source>
        <dbReference type="ARBA" id="ARBA00022692"/>
    </source>
</evidence>
<evidence type="ECO:0000313" key="8">
    <source>
        <dbReference type="Proteomes" id="UP001620408"/>
    </source>
</evidence>
<feature type="compositionally biased region" description="Polar residues" evidence="5">
    <location>
        <begin position="345"/>
        <end position="364"/>
    </location>
</feature>
<protein>
    <submittedName>
        <fullName evidence="7">Type IV secretion system protein</fullName>
    </submittedName>
</protein>
<feature type="transmembrane region" description="Helical" evidence="6">
    <location>
        <begin position="172"/>
        <end position="193"/>
    </location>
</feature>
<feature type="region of interest" description="Disordered" evidence="5">
    <location>
        <begin position="306"/>
        <end position="364"/>
    </location>
</feature>
<feature type="compositionally biased region" description="Polar residues" evidence="5">
    <location>
        <begin position="321"/>
        <end position="335"/>
    </location>
</feature>
<gene>
    <name evidence="7" type="ORF">ISS97_06460</name>
</gene>
<feature type="transmembrane region" description="Helical" evidence="6">
    <location>
        <begin position="71"/>
        <end position="91"/>
    </location>
</feature>